<gene>
    <name evidence="14" type="ORF">HF295_00960</name>
</gene>
<feature type="domain" description="4Fe-4S ferredoxin-type" evidence="13">
    <location>
        <begin position="331"/>
        <end position="360"/>
    </location>
</feature>
<dbReference type="Proteomes" id="UP000512167">
    <property type="component" value="Chromosome"/>
</dbReference>
<evidence type="ECO:0000256" key="12">
    <source>
        <dbReference type="ARBA" id="ARBA00032722"/>
    </source>
</evidence>
<dbReference type="InterPro" id="IPR050074">
    <property type="entry name" value="DHO_dehydrogenase"/>
</dbReference>
<dbReference type="Gene3D" id="2.30.26.10">
    <property type="entry name" value="Dihydroorotate Dehydrogenase A, chain A, domain 2"/>
    <property type="match status" value="1"/>
</dbReference>
<accession>A0A7L6N371</accession>
<organism evidence="14 15">
    <name type="scientific">Hujiaoplasma nucleasis</name>
    <dbReference type="NCBI Taxonomy" id="2725268"/>
    <lineage>
        <taxon>Bacteria</taxon>
        <taxon>Bacillati</taxon>
        <taxon>Mycoplasmatota</taxon>
        <taxon>Mollicutes</taxon>
        <taxon>Candidatus Izemoplasmatales</taxon>
        <taxon>Hujiaoplasmataceae</taxon>
        <taxon>Hujiaoplasma</taxon>
    </lineage>
</organism>
<dbReference type="PANTHER" id="PTHR48109">
    <property type="entry name" value="DIHYDROOROTATE DEHYDROGENASE (QUINONE), MITOCHONDRIAL-RELATED"/>
    <property type="match status" value="1"/>
</dbReference>
<dbReference type="InterPro" id="IPR023359">
    <property type="entry name" value="Dihydro_DH_chainA_dom2"/>
</dbReference>
<dbReference type="KEGG" id="tbk:HF295_00960"/>
<dbReference type="RefSeq" id="WP_312031975.1">
    <property type="nucleotide sequence ID" value="NZ_CP051151.1"/>
</dbReference>
<dbReference type="EMBL" id="CP051151">
    <property type="protein sequence ID" value="QLY39505.1"/>
    <property type="molecule type" value="Genomic_DNA"/>
</dbReference>
<proteinExistence type="inferred from homology"/>
<dbReference type="AlphaFoldDB" id="A0A7L6N371"/>
<evidence type="ECO:0000256" key="8">
    <source>
        <dbReference type="ARBA" id="ARBA00023002"/>
    </source>
</evidence>
<keyword evidence="8" id="KW-0560">Oxidoreductase</keyword>
<evidence type="ECO:0000256" key="4">
    <source>
        <dbReference type="ARBA" id="ARBA00022630"/>
    </source>
</evidence>
<dbReference type="PROSITE" id="PS51379">
    <property type="entry name" value="4FE4S_FER_2"/>
    <property type="match status" value="2"/>
</dbReference>
<evidence type="ECO:0000256" key="7">
    <source>
        <dbReference type="ARBA" id="ARBA00022975"/>
    </source>
</evidence>
<keyword evidence="10" id="KW-0411">Iron-sulfur</keyword>
<evidence type="ECO:0000313" key="14">
    <source>
        <dbReference type="EMBL" id="QLY39505.1"/>
    </source>
</evidence>
<dbReference type="PROSITE" id="PS00198">
    <property type="entry name" value="4FE4S_FER_1"/>
    <property type="match status" value="1"/>
</dbReference>
<feature type="domain" description="4Fe-4S ferredoxin-type" evidence="13">
    <location>
        <begin position="303"/>
        <end position="330"/>
    </location>
</feature>
<dbReference type="InterPro" id="IPR013785">
    <property type="entry name" value="Aldolase_TIM"/>
</dbReference>
<comment type="pathway">
    <text evidence="2">Pyrimidine metabolism; UMP biosynthesis via de novo pathway.</text>
</comment>
<dbReference type="GO" id="GO:0005737">
    <property type="term" value="C:cytoplasm"/>
    <property type="evidence" value="ECO:0007669"/>
    <property type="project" value="InterPro"/>
</dbReference>
<evidence type="ECO:0000256" key="11">
    <source>
        <dbReference type="ARBA" id="ARBA00030119"/>
    </source>
</evidence>
<keyword evidence="4" id="KW-0285">Flavoprotein</keyword>
<comment type="cofactor">
    <cofactor evidence="1">
        <name>FMN</name>
        <dbReference type="ChEBI" id="CHEBI:58210"/>
    </cofactor>
</comment>
<evidence type="ECO:0000256" key="10">
    <source>
        <dbReference type="ARBA" id="ARBA00023014"/>
    </source>
</evidence>
<evidence type="ECO:0000313" key="15">
    <source>
        <dbReference type="Proteomes" id="UP000512167"/>
    </source>
</evidence>
<keyword evidence="5" id="KW-0288">FMN</keyword>
<dbReference type="InterPro" id="IPR017900">
    <property type="entry name" value="4Fe4S_Fe_S_CS"/>
</dbReference>
<protein>
    <recommendedName>
        <fullName evidence="12">Dihydrothymine dehydrogenase</fullName>
    </recommendedName>
    <alternativeName>
        <fullName evidence="11">Dihydrouracil dehydrogenase</fullName>
    </alternativeName>
</protein>
<evidence type="ECO:0000256" key="1">
    <source>
        <dbReference type="ARBA" id="ARBA00001917"/>
    </source>
</evidence>
<dbReference type="InterPro" id="IPR017896">
    <property type="entry name" value="4Fe4S_Fe-S-bd"/>
</dbReference>
<dbReference type="GO" id="GO:0006207">
    <property type="term" value="P:'de novo' pyrimidine nucleobase biosynthetic process"/>
    <property type="evidence" value="ECO:0007669"/>
    <property type="project" value="InterPro"/>
</dbReference>
<dbReference type="Gene3D" id="3.20.20.70">
    <property type="entry name" value="Aldolase class I"/>
    <property type="match status" value="1"/>
</dbReference>
<keyword evidence="9" id="KW-0408">Iron</keyword>
<dbReference type="PROSITE" id="PS00912">
    <property type="entry name" value="DHODEHASE_2"/>
    <property type="match status" value="1"/>
</dbReference>
<dbReference type="GO" id="GO:0046872">
    <property type="term" value="F:metal ion binding"/>
    <property type="evidence" value="ECO:0007669"/>
    <property type="project" value="UniProtKB-KW"/>
</dbReference>
<keyword evidence="6" id="KW-0479">Metal-binding</keyword>
<name>A0A7L6N371_9MOLU</name>
<dbReference type="GO" id="GO:0004152">
    <property type="term" value="F:dihydroorotate dehydrogenase activity"/>
    <property type="evidence" value="ECO:0007669"/>
    <property type="project" value="TreeGrafter"/>
</dbReference>
<evidence type="ECO:0000256" key="3">
    <source>
        <dbReference type="ARBA" id="ARBA00010804"/>
    </source>
</evidence>
<dbReference type="SUPFAM" id="SSF54862">
    <property type="entry name" value="4Fe-4S ferredoxins"/>
    <property type="match status" value="1"/>
</dbReference>
<dbReference type="PANTHER" id="PTHR48109:SF1">
    <property type="entry name" value="DIHYDROOROTATE DEHYDROGENASE (FUMARATE)"/>
    <property type="match status" value="1"/>
</dbReference>
<dbReference type="InterPro" id="IPR005720">
    <property type="entry name" value="Dihydroorotate_DH_cat"/>
</dbReference>
<keyword evidence="7" id="KW-0665">Pyrimidine biosynthesis</keyword>
<dbReference type="GO" id="GO:0044205">
    <property type="term" value="P:'de novo' UMP biosynthetic process"/>
    <property type="evidence" value="ECO:0007669"/>
    <property type="project" value="UniProtKB-UniPathway"/>
</dbReference>
<comment type="similarity">
    <text evidence="3">Belongs to the dihydropyrimidine dehydrogenase family.</text>
</comment>
<evidence type="ECO:0000259" key="13">
    <source>
        <dbReference type="PROSITE" id="PS51379"/>
    </source>
</evidence>
<dbReference type="Gene3D" id="3.30.70.20">
    <property type="match status" value="2"/>
</dbReference>
<dbReference type="Pfam" id="PF01180">
    <property type="entry name" value="DHO_dh"/>
    <property type="match status" value="1"/>
</dbReference>
<dbReference type="GO" id="GO:0051536">
    <property type="term" value="F:iron-sulfur cluster binding"/>
    <property type="evidence" value="ECO:0007669"/>
    <property type="project" value="UniProtKB-KW"/>
</dbReference>
<dbReference type="UniPathway" id="UPA00070"/>
<dbReference type="Pfam" id="PF12838">
    <property type="entry name" value="Fer4_7"/>
    <property type="match status" value="1"/>
</dbReference>
<dbReference type="InterPro" id="IPR001295">
    <property type="entry name" value="Dihydroorotate_DH_CS"/>
</dbReference>
<evidence type="ECO:0000256" key="5">
    <source>
        <dbReference type="ARBA" id="ARBA00022643"/>
    </source>
</evidence>
<evidence type="ECO:0000256" key="9">
    <source>
        <dbReference type="ARBA" id="ARBA00023004"/>
    </source>
</evidence>
<keyword evidence="15" id="KW-1185">Reference proteome</keyword>
<evidence type="ECO:0000256" key="2">
    <source>
        <dbReference type="ARBA" id="ARBA00004725"/>
    </source>
</evidence>
<sequence length="362" mass="39942">MNLKTSFDGMSFNNPLMPAAGPLNGDLEKLNFLLEQNCGGIVTKTISKELPHIPKPCIYGDKQFIMNSELWSEHHYETWMNEFLPTFMKNKDRPLIVSLGYSKEDMAFLVPKFDEFADAFEISTHYVGTDLSVIQETVRTIRSHTKKPIYMKISPHIPNPEAFAKAIKEAGANGVVAINSLGPTMKIDISKRAIIYGNEKGFVWTSGPAIKPIALATVYKIKQAEPSLTVIGVGGIKNADDVIEFLLAGASAVQMLSSALLYGKTLFSKIINDLPKALEKYGFSSIEEVIETSLSKHVVYKQSLPVLNKEKCIDCMLCQKICPYFAIDYPGVITFNPEKCFECGLCIAKCPTGAISYGKAGE</sequence>
<evidence type="ECO:0000256" key="6">
    <source>
        <dbReference type="ARBA" id="ARBA00022723"/>
    </source>
</evidence>
<reference evidence="14 15" key="1">
    <citation type="submission" date="2020-04" db="EMBL/GenBank/DDBJ databases">
        <authorList>
            <person name="Zheng R.K."/>
            <person name="Sun C.M."/>
        </authorList>
    </citation>
    <scope>NUCLEOTIDE SEQUENCE [LARGE SCALE GENOMIC DNA]</scope>
    <source>
        <strain evidence="15">zrk29</strain>
    </source>
</reference>
<dbReference type="SUPFAM" id="SSF51395">
    <property type="entry name" value="FMN-linked oxidoreductases"/>
    <property type="match status" value="1"/>
</dbReference>